<evidence type="ECO:0000256" key="1">
    <source>
        <dbReference type="ARBA" id="ARBA00011028"/>
    </source>
</evidence>
<dbReference type="AlphaFoldDB" id="A0A1F7IL37"/>
<organism evidence="5 6">
    <name type="scientific">Candidatus Roizmanbacteria bacterium RIFCSPLOWO2_01_FULL_38_11</name>
    <dbReference type="NCBI Taxonomy" id="1802060"/>
    <lineage>
        <taxon>Bacteria</taxon>
        <taxon>Candidatus Roizmaniibacteriota</taxon>
    </lineage>
</organism>
<dbReference type="Pfam" id="PF01297">
    <property type="entry name" value="ZnuA"/>
    <property type="match status" value="1"/>
</dbReference>
<dbReference type="Gene3D" id="3.40.50.1980">
    <property type="entry name" value="Nitrogenase molybdenum iron protein domain"/>
    <property type="match status" value="2"/>
</dbReference>
<dbReference type="GO" id="GO:0030001">
    <property type="term" value="P:metal ion transport"/>
    <property type="evidence" value="ECO:0007669"/>
    <property type="project" value="InterPro"/>
</dbReference>
<dbReference type="GO" id="GO:0007155">
    <property type="term" value="P:cell adhesion"/>
    <property type="evidence" value="ECO:0007669"/>
    <property type="project" value="InterPro"/>
</dbReference>
<dbReference type="GO" id="GO:0046872">
    <property type="term" value="F:metal ion binding"/>
    <property type="evidence" value="ECO:0007669"/>
    <property type="project" value="InterPro"/>
</dbReference>
<dbReference type="InterPro" id="IPR006129">
    <property type="entry name" value="AdhesinB"/>
</dbReference>
<dbReference type="InterPro" id="IPR006127">
    <property type="entry name" value="ZnuA-like"/>
</dbReference>
<name>A0A1F7IL37_9BACT</name>
<dbReference type="PANTHER" id="PTHR42953:SF3">
    <property type="entry name" value="HIGH-AFFINITY ZINC UPTAKE SYSTEM PROTEIN ZNUA"/>
    <property type="match status" value="1"/>
</dbReference>
<comment type="similarity">
    <text evidence="1 4">Belongs to the bacterial solute-binding protein 9 family.</text>
</comment>
<dbReference type="PRINTS" id="PR00690">
    <property type="entry name" value="ADHESNFAMILY"/>
</dbReference>
<dbReference type="SUPFAM" id="SSF53807">
    <property type="entry name" value="Helical backbone' metal receptor"/>
    <property type="match status" value="1"/>
</dbReference>
<evidence type="ECO:0000256" key="3">
    <source>
        <dbReference type="ARBA" id="ARBA00022729"/>
    </source>
</evidence>
<dbReference type="PANTHER" id="PTHR42953">
    <property type="entry name" value="HIGH-AFFINITY ZINC UPTAKE SYSTEM PROTEIN ZNUA-RELATED"/>
    <property type="match status" value="1"/>
</dbReference>
<evidence type="ECO:0008006" key="7">
    <source>
        <dbReference type="Google" id="ProtNLM"/>
    </source>
</evidence>
<keyword evidence="2 4" id="KW-0813">Transport</keyword>
<gene>
    <name evidence="5" type="ORF">A2957_01290</name>
</gene>
<dbReference type="EMBL" id="MGAK01000025">
    <property type="protein sequence ID" value="OGK44079.1"/>
    <property type="molecule type" value="Genomic_DNA"/>
</dbReference>
<dbReference type="InterPro" id="IPR006128">
    <property type="entry name" value="Lipoprotein_PsaA-like"/>
</dbReference>
<dbReference type="InterPro" id="IPR050492">
    <property type="entry name" value="Bact_metal-bind_prot9"/>
</dbReference>
<dbReference type="STRING" id="1802060.A2957_01290"/>
<evidence type="ECO:0000256" key="4">
    <source>
        <dbReference type="RuleBase" id="RU003512"/>
    </source>
</evidence>
<accession>A0A1F7IL37</accession>
<protein>
    <recommendedName>
        <fullName evidence="7">Zinc-binding protein</fullName>
    </recommendedName>
</protein>
<reference evidence="5 6" key="1">
    <citation type="journal article" date="2016" name="Nat. Commun.">
        <title>Thousands of microbial genomes shed light on interconnected biogeochemical processes in an aquifer system.</title>
        <authorList>
            <person name="Anantharaman K."/>
            <person name="Brown C.T."/>
            <person name="Hug L.A."/>
            <person name="Sharon I."/>
            <person name="Castelle C.J."/>
            <person name="Probst A.J."/>
            <person name="Thomas B.C."/>
            <person name="Singh A."/>
            <person name="Wilkins M.J."/>
            <person name="Karaoz U."/>
            <person name="Brodie E.L."/>
            <person name="Williams K.H."/>
            <person name="Hubbard S.S."/>
            <person name="Banfield J.F."/>
        </authorList>
    </citation>
    <scope>NUCLEOTIDE SEQUENCE [LARGE SCALE GENOMIC DNA]</scope>
</reference>
<dbReference type="Proteomes" id="UP000179072">
    <property type="component" value="Unassembled WGS sequence"/>
</dbReference>
<proteinExistence type="inferred from homology"/>
<evidence type="ECO:0000313" key="6">
    <source>
        <dbReference type="Proteomes" id="UP000179072"/>
    </source>
</evidence>
<comment type="caution">
    <text evidence="5">The sequence shown here is derived from an EMBL/GenBank/DDBJ whole genome shotgun (WGS) entry which is preliminary data.</text>
</comment>
<evidence type="ECO:0000256" key="2">
    <source>
        <dbReference type="ARBA" id="ARBA00022448"/>
    </source>
</evidence>
<sequence length="307" mass="34809">MKKIILILVTLYVIIVAGFLLKTTKKPQKSTKIIIVTTIFPVYDVARNIAGDEAHVIMLLPPGVEPHTFEPKPQDIATISNADLFIYTGKNMEPWAEKILKGIKNTRLIIVDSSQNIPLISANQRDNKNEEKYDPHIWLDFQNIKIMANNVLQGLKKIDPSHADLYKKNAQEYSDKLSSLDNKFKKTLATCKKKEVVYGGHYAFGYMAKRYGIVYKAVQGFLPESEPSMKDLSDMIAFIKKNNVDYVYYEELSSPKIAQTIANETHTQLLLLNAAHSISKKDIENGTSFISIMERNLLNLKRGLECI</sequence>
<evidence type="ECO:0000313" key="5">
    <source>
        <dbReference type="EMBL" id="OGK44079.1"/>
    </source>
</evidence>
<dbReference type="PRINTS" id="PR00691">
    <property type="entry name" value="ADHESINB"/>
</dbReference>
<keyword evidence="3" id="KW-0732">Signal</keyword>